<dbReference type="VEuPathDB" id="FungiDB:BD410DRAFT_808354"/>
<evidence type="ECO:0000313" key="1">
    <source>
        <dbReference type="EMBL" id="TDL16101.1"/>
    </source>
</evidence>
<organism evidence="1 2">
    <name type="scientific">Rickenella mellea</name>
    <dbReference type="NCBI Taxonomy" id="50990"/>
    <lineage>
        <taxon>Eukaryota</taxon>
        <taxon>Fungi</taxon>
        <taxon>Dikarya</taxon>
        <taxon>Basidiomycota</taxon>
        <taxon>Agaricomycotina</taxon>
        <taxon>Agaricomycetes</taxon>
        <taxon>Hymenochaetales</taxon>
        <taxon>Rickenellaceae</taxon>
        <taxon>Rickenella</taxon>
    </lineage>
</organism>
<proteinExistence type="predicted"/>
<reference evidence="1 2" key="1">
    <citation type="submission" date="2018-06" db="EMBL/GenBank/DDBJ databases">
        <title>A transcriptomic atlas of mushroom development highlights an independent origin of complex multicellularity.</title>
        <authorList>
            <consortium name="DOE Joint Genome Institute"/>
            <person name="Krizsan K."/>
            <person name="Almasi E."/>
            <person name="Merenyi Z."/>
            <person name="Sahu N."/>
            <person name="Viragh M."/>
            <person name="Koszo T."/>
            <person name="Mondo S."/>
            <person name="Kiss B."/>
            <person name="Balint B."/>
            <person name="Kues U."/>
            <person name="Barry K."/>
            <person name="Hegedus J.C."/>
            <person name="Henrissat B."/>
            <person name="Johnson J."/>
            <person name="Lipzen A."/>
            <person name="Ohm R."/>
            <person name="Nagy I."/>
            <person name="Pangilinan J."/>
            <person name="Yan J."/>
            <person name="Xiong Y."/>
            <person name="Grigoriev I.V."/>
            <person name="Hibbett D.S."/>
            <person name="Nagy L.G."/>
        </authorList>
    </citation>
    <scope>NUCLEOTIDE SEQUENCE [LARGE SCALE GENOMIC DNA]</scope>
    <source>
        <strain evidence="1 2">SZMC22713</strain>
    </source>
</reference>
<dbReference type="AlphaFoldDB" id="A0A4Y7PM82"/>
<gene>
    <name evidence="1" type="ORF">BD410DRAFT_808354</name>
</gene>
<sequence>MAHTRTNFTSNPIAIPLPCVTSGTQHLDYANSFFVDAPAEQDHHQVIFCPDGEQVIPMGINGYFQGIGAGTPVRCHGTVGGRHIIEVKCLNRPTTLMLLSEVKHDDRWWEWGWKML</sequence>
<protein>
    <submittedName>
        <fullName evidence="1">Uncharacterized protein</fullName>
    </submittedName>
</protein>
<evidence type="ECO:0000313" key="2">
    <source>
        <dbReference type="Proteomes" id="UP000294933"/>
    </source>
</evidence>
<dbReference type="Proteomes" id="UP000294933">
    <property type="component" value="Unassembled WGS sequence"/>
</dbReference>
<dbReference type="EMBL" id="ML170251">
    <property type="protein sequence ID" value="TDL16101.1"/>
    <property type="molecule type" value="Genomic_DNA"/>
</dbReference>
<name>A0A4Y7PM82_9AGAM</name>
<accession>A0A4Y7PM82</accession>
<keyword evidence="2" id="KW-1185">Reference proteome</keyword>